<sequence length="147" mass="15654">MGRGAAAVAARACGAGLLIAFLDTNVIIRHLTGDPPEQAARATAALANADRLLLADLVVAECVYVLQSFYEVERARIAELMRAAIALSSVSVIDASLLRRALEIYEHDRLDFAEAYLVAQAEMTGVGAVLTFDRAVDRVASVTRLAP</sequence>
<comment type="similarity">
    <text evidence="6">Belongs to the PINc/VapC protein family.</text>
</comment>
<comment type="caution">
    <text evidence="6">Lacks conserved residue(s) required for the propagation of feature annotation.</text>
</comment>
<dbReference type="Pfam" id="PF01850">
    <property type="entry name" value="PIN"/>
    <property type="match status" value="1"/>
</dbReference>
<accession>D3F7G0</accession>
<keyword evidence="1 6" id="KW-1277">Toxin-antitoxin system</keyword>
<evidence type="ECO:0000259" key="7">
    <source>
        <dbReference type="Pfam" id="PF01850"/>
    </source>
</evidence>
<keyword evidence="5 6" id="KW-0460">Magnesium</keyword>
<evidence type="ECO:0000313" key="9">
    <source>
        <dbReference type="Proteomes" id="UP000008229"/>
    </source>
</evidence>
<dbReference type="HAMAP" id="MF_00265">
    <property type="entry name" value="VapC_Nob1"/>
    <property type="match status" value="1"/>
</dbReference>
<dbReference type="GO" id="GO:0090729">
    <property type="term" value="F:toxin activity"/>
    <property type="evidence" value="ECO:0007669"/>
    <property type="project" value="UniProtKB-KW"/>
</dbReference>
<feature type="binding site" evidence="6">
    <location>
        <position position="23"/>
    </location>
    <ligand>
        <name>Mg(2+)</name>
        <dbReference type="ChEBI" id="CHEBI:18420"/>
    </ligand>
</feature>
<evidence type="ECO:0000256" key="2">
    <source>
        <dbReference type="ARBA" id="ARBA00022722"/>
    </source>
</evidence>
<evidence type="ECO:0000256" key="6">
    <source>
        <dbReference type="HAMAP-Rule" id="MF_00265"/>
    </source>
</evidence>
<feature type="domain" description="PIN" evidence="7">
    <location>
        <begin position="21"/>
        <end position="140"/>
    </location>
</feature>
<dbReference type="STRING" id="469383.Cwoe_2399"/>
<dbReference type="RefSeq" id="WP_012933873.1">
    <property type="nucleotide sequence ID" value="NC_013739.1"/>
</dbReference>
<keyword evidence="9" id="KW-1185">Reference proteome</keyword>
<keyword evidence="4 6" id="KW-0378">Hydrolase</keyword>
<dbReference type="Proteomes" id="UP000008229">
    <property type="component" value="Chromosome"/>
</dbReference>
<dbReference type="SUPFAM" id="SSF88723">
    <property type="entry name" value="PIN domain-like"/>
    <property type="match status" value="1"/>
</dbReference>
<protein>
    <recommendedName>
        <fullName evidence="6">Ribonuclease VapC</fullName>
        <shortName evidence="6">RNase VapC</shortName>
        <ecNumber evidence="6">3.1.-.-</ecNumber>
    </recommendedName>
    <alternativeName>
        <fullName evidence="6">Toxin VapC</fullName>
    </alternativeName>
</protein>
<keyword evidence="3 6" id="KW-0479">Metal-binding</keyword>
<dbReference type="Gene3D" id="3.40.50.1010">
    <property type="entry name" value="5'-nuclease"/>
    <property type="match status" value="1"/>
</dbReference>
<dbReference type="PANTHER" id="PTHR38826:SF5">
    <property type="entry name" value="RIBONUCLEASE VAPC13"/>
    <property type="match status" value="1"/>
</dbReference>
<reference evidence="8 9" key="1">
    <citation type="journal article" date="2010" name="Stand. Genomic Sci.">
        <title>Complete genome sequence of Conexibacter woesei type strain (ID131577).</title>
        <authorList>
            <person name="Pukall R."/>
            <person name="Lapidus A."/>
            <person name="Glavina Del Rio T."/>
            <person name="Copeland A."/>
            <person name="Tice H."/>
            <person name="Cheng J.-F."/>
            <person name="Lucas S."/>
            <person name="Chen F."/>
            <person name="Nolan M."/>
            <person name="Bruce D."/>
            <person name="Goodwin L."/>
            <person name="Pitluck S."/>
            <person name="Mavromatis K."/>
            <person name="Ivanova N."/>
            <person name="Ovchinnikova G."/>
            <person name="Pati A."/>
            <person name="Chen A."/>
            <person name="Palaniappan K."/>
            <person name="Land M."/>
            <person name="Hauser L."/>
            <person name="Chang Y.-J."/>
            <person name="Jeffries C.D."/>
            <person name="Chain P."/>
            <person name="Meincke L."/>
            <person name="Sims D."/>
            <person name="Brettin T."/>
            <person name="Detter J.C."/>
            <person name="Rohde M."/>
            <person name="Goeker M."/>
            <person name="Bristow J."/>
            <person name="Eisen J.A."/>
            <person name="Markowitz V."/>
            <person name="Kyrpides N.C."/>
            <person name="Klenk H.-P."/>
            <person name="Hugenholtz P."/>
        </authorList>
    </citation>
    <scope>NUCLEOTIDE SEQUENCE [LARGE SCALE GENOMIC DNA]</scope>
    <source>
        <strain evidence="9">DSM 14684 / CIP 108061 / JCM 11494 / NBRC 100937 / ID131577</strain>
    </source>
</reference>
<dbReference type="InterPro" id="IPR002716">
    <property type="entry name" value="PIN_dom"/>
</dbReference>
<dbReference type="KEGG" id="cwo:Cwoe_2399"/>
<dbReference type="HOGENOM" id="CLU_121449_2_2_11"/>
<dbReference type="GO" id="GO:0000287">
    <property type="term" value="F:magnesium ion binding"/>
    <property type="evidence" value="ECO:0007669"/>
    <property type="project" value="UniProtKB-UniRule"/>
</dbReference>
<gene>
    <name evidence="6" type="primary">vapC</name>
    <name evidence="8" type="ordered locus">Cwoe_2399</name>
</gene>
<proteinExistence type="inferred from homology"/>
<comment type="cofactor">
    <cofactor evidence="6">
        <name>Mg(2+)</name>
        <dbReference type="ChEBI" id="CHEBI:18420"/>
    </cofactor>
</comment>
<dbReference type="InterPro" id="IPR022907">
    <property type="entry name" value="VapC_family"/>
</dbReference>
<dbReference type="EMBL" id="CP001854">
    <property type="protein sequence ID" value="ADB50822.1"/>
    <property type="molecule type" value="Genomic_DNA"/>
</dbReference>
<evidence type="ECO:0000313" key="8">
    <source>
        <dbReference type="EMBL" id="ADB50822.1"/>
    </source>
</evidence>
<keyword evidence="2 6" id="KW-0540">Nuclease</keyword>
<dbReference type="eggNOG" id="COG5611">
    <property type="taxonomic scope" value="Bacteria"/>
</dbReference>
<organism evidence="8 9">
    <name type="scientific">Conexibacter woesei (strain DSM 14684 / CCUG 47730 / CIP 108061 / JCM 11494 / NBRC 100937 / ID131577)</name>
    <dbReference type="NCBI Taxonomy" id="469383"/>
    <lineage>
        <taxon>Bacteria</taxon>
        <taxon>Bacillati</taxon>
        <taxon>Actinomycetota</taxon>
        <taxon>Thermoleophilia</taxon>
        <taxon>Solirubrobacterales</taxon>
        <taxon>Conexibacteraceae</taxon>
        <taxon>Conexibacter</taxon>
    </lineage>
</organism>
<comment type="function">
    <text evidence="6">Toxic component of a toxin-antitoxin (TA) system. An RNase.</text>
</comment>
<keyword evidence="6" id="KW-0800">Toxin</keyword>
<dbReference type="PANTHER" id="PTHR38826">
    <property type="entry name" value="RIBONUCLEASE VAPC13"/>
    <property type="match status" value="1"/>
</dbReference>
<dbReference type="GO" id="GO:0004540">
    <property type="term" value="F:RNA nuclease activity"/>
    <property type="evidence" value="ECO:0007669"/>
    <property type="project" value="InterPro"/>
</dbReference>
<dbReference type="InterPro" id="IPR052106">
    <property type="entry name" value="PINc/VapC_TA"/>
</dbReference>
<name>D3F7G0_CONWI</name>
<evidence type="ECO:0000256" key="5">
    <source>
        <dbReference type="ARBA" id="ARBA00022842"/>
    </source>
</evidence>
<dbReference type="EC" id="3.1.-.-" evidence="6"/>
<dbReference type="AlphaFoldDB" id="D3F7G0"/>
<dbReference type="GO" id="GO:0016787">
    <property type="term" value="F:hydrolase activity"/>
    <property type="evidence" value="ECO:0007669"/>
    <property type="project" value="UniProtKB-KW"/>
</dbReference>
<evidence type="ECO:0000256" key="3">
    <source>
        <dbReference type="ARBA" id="ARBA00022723"/>
    </source>
</evidence>
<reference evidence="9" key="2">
    <citation type="submission" date="2010-01" db="EMBL/GenBank/DDBJ databases">
        <title>The complete genome of Conexibacter woesei DSM 14684.</title>
        <authorList>
            <consortium name="US DOE Joint Genome Institute (JGI-PGF)"/>
            <person name="Lucas S."/>
            <person name="Copeland A."/>
            <person name="Lapidus A."/>
            <person name="Glavina del Rio T."/>
            <person name="Dalin E."/>
            <person name="Tice H."/>
            <person name="Bruce D."/>
            <person name="Goodwin L."/>
            <person name="Pitluck S."/>
            <person name="Kyrpides N."/>
            <person name="Mavromatis K."/>
            <person name="Ivanova N."/>
            <person name="Mikhailova N."/>
            <person name="Chertkov O."/>
            <person name="Brettin T."/>
            <person name="Detter J.C."/>
            <person name="Han C."/>
            <person name="Larimer F."/>
            <person name="Land M."/>
            <person name="Hauser L."/>
            <person name="Markowitz V."/>
            <person name="Cheng J.-F."/>
            <person name="Hugenholtz P."/>
            <person name="Woyke T."/>
            <person name="Wu D."/>
            <person name="Pukall R."/>
            <person name="Steenblock K."/>
            <person name="Schneider S."/>
            <person name="Klenk H.-P."/>
            <person name="Eisen J.A."/>
        </authorList>
    </citation>
    <scope>NUCLEOTIDE SEQUENCE [LARGE SCALE GENOMIC DNA]</scope>
    <source>
        <strain evidence="9">DSM 14684 / CIP 108061 / JCM 11494 / NBRC 100937 / ID131577</strain>
    </source>
</reference>
<evidence type="ECO:0000256" key="4">
    <source>
        <dbReference type="ARBA" id="ARBA00022801"/>
    </source>
</evidence>
<evidence type="ECO:0000256" key="1">
    <source>
        <dbReference type="ARBA" id="ARBA00022649"/>
    </source>
</evidence>
<dbReference type="InterPro" id="IPR029060">
    <property type="entry name" value="PIN-like_dom_sf"/>
</dbReference>